<accession>A0A8J6NNV5</accession>
<evidence type="ECO:0000313" key="2">
    <source>
        <dbReference type="EMBL" id="MBC8360101.1"/>
    </source>
</evidence>
<dbReference type="GO" id="GO:0016740">
    <property type="term" value="F:transferase activity"/>
    <property type="evidence" value="ECO:0007669"/>
    <property type="project" value="TreeGrafter"/>
</dbReference>
<organism evidence="2 3">
    <name type="scientific">Candidatus Desulfatibia profunda</name>
    <dbReference type="NCBI Taxonomy" id="2841695"/>
    <lineage>
        <taxon>Bacteria</taxon>
        <taxon>Pseudomonadati</taxon>
        <taxon>Thermodesulfobacteriota</taxon>
        <taxon>Desulfobacteria</taxon>
        <taxon>Desulfobacterales</taxon>
        <taxon>Desulfobacterales incertae sedis</taxon>
        <taxon>Candidatus Desulfatibia</taxon>
    </lineage>
</organism>
<dbReference type="CDD" id="cd07713">
    <property type="entry name" value="DHPS-like_MBL-fold"/>
    <property type="match status" value="1"/>
</dbReference>
<dbReference type="Proteomes" id="UP000603434">
    <property type="component" value="Unassembled WGS sequence"/>
</dbReference>
<dbReference type="Gene3D" id="3.60.15.10">
    <property type="entry name" value="Ribonuclease Z/Hydroxyacylglutathione hydrolase-like"/>
    <property type="match status" value="2"/>
</dbReference>
<dbReference type="InterPro" id="IPR036866">
    <property type="entry name" value="RibonucZ/Hydroxyglut_hydro"/>
</dbReference>
<dbReference type="InterPro" id="IPR001279">
    <property type="entry name" value="Metallo-B-lactamas"/>
</dbReference>
<gene>
    <name evidence="2" type="ORF">H8E23_01720</name>
</gene>
<proteinExistence type="predicted"/>
<sequence length="211" mass="23385">MKVTIIHDNTAWDKNLTCDWGFSCLVEAHGKIILFDTGAKGNVLLDNMRKLDIDPLKIDVVFISHDHWDHTGGLLDFLEKNQVKVYIPVSCIGTGNAVNIKRVDDRLKIYENIYSTGELKNIEHSLVIKKGEDVTVIAGCSHPGVREILRAASDFGKVNTLIGGLHGFNDFELINDLENICPTHCTRSIQAIETLYPGKYINGGAGKVIEI</sequence>
<dbReference type="EMBL" id="JACNJH010000064">
    <property type="protein sequence ID" value="MBC8360101.1"/>
    <property type="molecule type" value="Genomic_DNA"/>
</dbReference>
<dbReference type="PANTHER" id="PTHR13754">
    <property type="entry name" value="METALLO-BETA-LACTAMASE SUPERFAMILY PROTEIN"/>
    <property type="match status" value="1"/>
</dbReference>
<name>A0A8J6NNV5_9BACT</name>
<dbReference type="SUPFAM" id="SSF56281">
    <property type="entry name" value="Metallo-hydrolase/oxidoreductase"/>
    <property type="match status" value="1"/>
</dbReference>
<dbReference type="AlphaFoldDB" id="A0A8J6NNV5"/>
<comment type="caution">
    <text evidence="2">The sequence shown here is derived from an EMBL/GenBank/DDBJ whole genome shotgun (WGS) entry which is preliminary data.</text>
</comment>
<dbReference type="InterPro" id="IPR041712">
    <property type="entry name" value="DHPS-like_MBL-fold"/>
</dbReference>
<dbReference type="Pfam" id="PF00753">
    <property type="entry name" value="Lactamase_B"/>
    <property type="match status" value="1"/>
</dbReference>
<reference evidence="2 3" key="1">
    <citation type="submission" date="2020-08" db="EMBL/GenBank/DDBJ databases">
        <title>Bridging the membrane lipid divide: bacteria of the FCB group superphylum have the potential to synthesize archaeal ether lipids.</title>
        <authorList>
            <person name="Villanueva L."/>
            <person name="Von Meijenfeldt F.A.B."/>
            <person name="Westbye A.B."/>
            <person name="Yadav S."/>
            <person name="Hopmans E.C."/>
            <person name="Dutilh B.E."/>
            <person name="Sinninghe Damste J.S."/>
        </authorList>
    </citation>
    <scope>NUCLEOTIDE SEQUENCE [LARGE SCALE GENOMIC DNA]</scope>
    <source>
        <strain evidence="2">NIOZ-UU30</strain>
    </source>
</reference>
<dbReference type="SMART" id="SM00849">
    <property type="entry name" value="Lactamase_B"/>
    <property type="match status" value="1"/>
</dbReference>
<evidence type="ECO:0000259" key="1">
    <source>
        <dbReference type="SMART" id="SM00849"/>
    </source>
</evidence>
<dbReference type="PANTHER" id="PTHR13754:SF13">
    <property type="entry name" value="METALLO-BETA-LACTAMASE SUPERFAMILY PROTEIN (AFU_ORTHOLOGUE AFUA_3G07630)"/>
    <property type="match status" value="1"/>
</dbReference>
<evidence type="ECO:0000313" key="3">
    <source>
        <dbReference type="Proteomes" id="UP000603434"/>
    </source>
</evidence>
<protein>
    <submittedName>
        <fullName evidence="2">MBL fold metallo-hydrolase</fullName>
    </submittedName>
</protein>
<dbReference type="InterPro" id="IPR052926">
    <property type="entry name" value="Metallo-beta-lactamase_dom"/>
</dbReference>
<feature type="domain" description="Metallo-beta-lactamase" evidence="1">
    <location>
        <begin position="20"/>
        <end position="184"/>
    </location>
</feature>